<evidence type="ECO:0000313" key="2">
    <source>
        <dbReference type="Proteomes" id="UP000018417"/>
    </source>
</evidence>
<accession>N9DZK1</accession>
<dbReference type="AlphaFoldDB" id="N9DZK1"/>
<comment type="caution">
    <text evidence="1">The sequence shown here is derived from an EMBL/GenBank/DDBJ whole genome shotgun (WGS) entry which is preliminary data.</text>
</comment>
<dbReference type="EMBL" id="APQK01000014">
    <property type="protein sequence ID" value="ENW03352.1"/>
    <property type="molecule type" value="Genomic_DNA"/>
</dbReference>
<gene>
    <name evidence="1" type="ORF">F934_02608</name>
</gene>
<name>N9DZK1_9GAMM</name>
<evidence type="ECO:0000313" key="1">
    <source>
        <dbReference type="EMBL" id="ENW03352.1"/>
    </source>
</evidence>
<dbReference type="Proteomes" id="UP000018417">
    <property type="component" value="Unassembled WGS sequence"/>
</dbReference>
<protein>
    <submittedName>
        <fullName evidence="1">Uncharacterized protein</fullName>
    </submittedName>
</protein>
<proteinExistence type="predicted"/>
<reference evidence="1 2" key="1">
    <citation type="submission" date="2013-02" db="EMBL/GenBank/DDBJ databases">
        <title>The Genome Sequence of Acinetobacter beijerinckii ANC 3835.</title>
        <authorList>
            <consortium name="The Broad Institute Genome Sequencing Platform"/>
            <consortium name="The Broad Institute Genome Sequencing Center for Infectious Disease"/>
            <person name="Cerqueira G."/>
            <person name="Feldgarden M."/>
            <person name="Courvalin P."/>
            <person name="Perichon B."/>
            <person name="Grillot-Courvalin C."/>
            <person name="Clermont D."/>
            <person name="Rocha E."/>
            <person name="Yoon E.-J."/>
            <person name="Nemec A."/>
            <person name="Walker B."/>
            <person name="Young S.K."/>
            <person name="Zeng Q."/>
            <person name="Gargeya S."/>
            <person name="Fitzgerald M."/>
            <person name="Haas B."/>
            <person name="Abouelleil A."/>
            <person name="Alvarado L."/>
            <person name="Arachchi H.M."/>
            <person name="Berlin A.M."/>
            <person name="Chapman S.B."/>
            <person name="Dewar J."/>
            <person name="Goldberg J."/>
            <person name="Griggs A."/>
            <person name="Gujja S."/>
            <person name="Hansen M."/>
            <person name="Howarth C."/>
            <person name="Imamovic A."/>
            <person name="Larimer J."/>
            <person name="McCowan C."/>
            <person name="Murphy C."/>
            <person name="Neiman D."/>
            <person name="Pearson M."/>
            <person name="Priest M."/>
            <person name="Roberts A."/>
            <person name="Saif S."/>
            <person name="Shea T."/>
            <person name="Sisk P."/>
            <person name="Sykes S."/>
            <person name="Wortman J."/>
            <person name="Nusbaum C."/>
            <person name="Birren B."/>
        </authorList>
    </citation>
    <scope>NUCLEOTIDE SEQUENCE [LARGE SCALE GENOMIC DNA]</scope>
    <source>
        <strain evidence="1 2">ANC 3835</strain>
    </source>
</reference>
<organism evidence="1 2">
    <name type="scientific">Acinetobacter beijerinckii ANC 3835</name>
    <dbReference type="NCBI Taxonomy" id="1217649"/>
    <lineage>
        <taxon>Bacteria</taxon>
        <taxon>Pseudomonadati</taxon>
        <taxon>Pseudomonadota</taxon>
        <taxon>Gammaproteobacteria</taxon>
        <taxon>Moraxellales</taxon>
        <taxon>Moraxellaceae</taxon>
        <taxon>Acinetobacter</taxon>
    </lineage>
</organism>
<sequence>MNADLTNIKFMILYGFQMLIIKTVILQKII</sequence>
<dbReference type="HOGENOM" id="CLU_3401653_0_0_6"/>